<dbReference type="RefSeq" id="WP_166645912.1">
    <property type="nucleotide sequence ID" value="NZ_SOAN01000008.1"/>
</dbReference>
<dbReference type="Proteomes" id="UP000294506">
    <property type="component" value="Unassembled WGS sequence"/>
</dbReference>
<dbReference type="PANTHER" id="PTHR37291:SF1">
    <property type="entry name" value="TYPE IV METHYL-DIRECTED RESTRICTION ENZYME ECOKMCRB SUBUNIT"/>
    <property type="match status" value="1"/>
</dbReference>
<evidence type="ECO:0000259" key="1">
    <source>
        <dbReference type="SMART" id="SM00382"/>
    </source>
</evidence>
<dbReference type="InterPro" id="IPR027417">
    <property type="entry name" value="P-loop_NTPase"/>
</dbReference>
<dbReference type="EMBL" id="SOAN01000008">
    <property type="protein sequence ID" value="TDS84257.1"/>
    <property type="molecule type" value="Genomic_DNA"/>
</dbReference>
<dbReference type="InterPro" id="IPR003593">
    <property type="entry name" value="AAA+_ATPase"/>
</dbReference>
<evidence type="ECO:0000313" key="2">
    <source>
        <dbReference type="EMBL" id="TDS84257.1"/>
    </source>
</evidence>
<name>A0A4R7FZM8_9MICC</name>
<dbReference type="PANTHER" id="PTHR37291">
    <property type="entry name" value="5-METHYLCYTOSINE-SPECIFIC RESTRICTION ENZYME B"/>
    <property type="match status" value="1"/>
</dbReference>
<dbReference type="GO" id="GO:0005524">
    <property type="term" value="F:ATP binding"/>
    <property type="evidence" value="ECO:0007669"/>
    <property type="project" value="InterPro"/>
</dbReference>
<evidence type="ECO:0000313" key="3">
    <source>
        <dbReference type="Proteomes" id="UP000294506"/>
    </source>
</evidence>
<dbReference type="SMART" id="SM00382">
    <property type="entry name" value="AAA"/>
    <property type="match status" value="1"/>
</dbReference>
<organism evidence="2 3">
    <name type="scientific">Nesterenkonia aurantiaca</name>
    <dbReference type="NCBI Taxonomy" id="1436010"/>
    <lineage>
        <taxon>Bacteria</taxon>
        <taxon>Bacillati</taxon>
        <taxon>Actinomycetota</taxon>
        <taxon>Actinomycetes</taxon>
        <taxon>Micrococcales</taxon>
        <taxon>Micrococcaceae</taxon>
        <taxon>Nesterenkonia</taxon>
    </lineage>
</organism>
<dbReference type="GO" id="GO:0016887">
    <property type="term" value="F:ATP hydrolysis activity"/>
    <property type="evidence" value="ECO:0007669"/>
    <property type="project" value="InterPro"/>
</dbReference>
<feature type="domain" description="AAA+ ATPase" evidence="1">
    <location>
        <begin position="513"/>
        <end position="671"/>
    </location>
</feature>
<dbReference type="SUPFAM" id="SSF52540">
    <property type="entry name" value="P-loop containing nucleoside triphosphate hydrolases"/>
    <property type="match status" value="1"/>
</dbReference>
<dbReference type="InterPro" id="IPR052934">
    <property type="entry name" value="Methyl-DNA_Rec/Restrict_Enz"/>
</dbReference>
<dbReference type="Pfam" id="PF07728">
    <property type="entry name" value="AAA_5"/>
    <property type="match status" value="1"/>
</dbReference>
<accession>A0A4R7FZM8</accession>
<protein>
    <submittedName>
        <fullName evidence="2">5-methylcytosine-specific restriction protein B</fullName>
    </submittedName>
</protein>
<dbReference type="AlphaFoldDB" id="A0A4R7FZM8"/>
<dbReference type="InterPro" id="IPR011704">
    <property type="entry name" value="ATPase_dyneun-rel_AAA"/>
</dbReference>
<dbReference type="Gene3D" id="3.40.50.300">
    <property type="entry name" value="P-loop containing nucleotide triphosphate hydrolases"/>
    <property type="match status" value="1"/>
</dbReference>
<proteinExistence type="predicted"/>
<keyword evidence="3" id="KW-1185">Reference proteome</keyword>
<gene>
    <name evidence="2" type="ORF">EV640_108116</name>
</gene>
<dbReference type="CDD" id="cd00009">
    <property type="entry name" value="AAA"/>
    <property type="match status" value="1"/>
</dbReference>
<reference evidence="2 3" key="1">
    <citation type="submission" date="2019-03" db="EMBL/GenBank/DDBJ databases">
        <title>Genomic Encyclopedia of Type Strains, Phase III (KMG-III): the genomes of soil and plant-associated and newly described type strains.</title>
        <authorList>
            <person name="Whitman W."/>
        </authorList>
    </citation>
    <scope>NUCLEOTIDE SEQUENCE [LARGE SCALE GENOMIC DNA]</scope>
    <source>
        <strain evidence="2 3">DSM 27373</strain>
    </source>
</reference>
<sequence>MVALDEVQQAWREQSAEAVTVGVDSRFCLSCLIGPEDATVYVGPGESYPAHVSAMGDAARFVLGHLFGDGLSVIDPSRKIWTPENAEYLRSAIQDDPNEGPGSFMEKLELQLKNAPRDVVLLAAESIYLRSLPLMNLRPDTKLGYIETLLAWLPDKPAVPELMRLCLNLPGIFHGGQGYNQQFWKQMIWMALFAKSWTTLSRPAQHEAREDPWRFRDITDAVPYEQPSMRNTLRFLAFPFVFEHLISEKHKRALFDGLSGLAPDLQLSSDLDHDLYLLRKHLEEDAETRIDWFAEPWYSTWQKRTWEGTHAWAVQPRTEDAGATSKWLKEAAMSYNASYLRSLEPGSDFVTVRNRVFDAYRHLDSARRLILAEEIHTFISRMEEGDAVAVRDGSAIWVGRISGEGNFDPDLHEIRREVTWNEEPVSIDALPEHVSSEIDESPGVVELPGSLPYLQDMLEDDSTFREDVQTSDSTPNLNDIAHSGEFRPAGPALADQLHMDQIWLDEMISVLEERRQIILYGPPGTGKTFLARAIARHVTNQEPEIVQFHPSYAYEDFFEGYRPSPTDSGGLGFDLKPGPLRRLAAKATNDPQRPYVLLIDEINRGNLAKIFGEMYFLLEYRDEHIRLQYSSGEKFRLPPNLYIIGTMNTADRSIAMVDTAIRRRFAFLEMHPDSTPVAGLLDRWLRARGFSATRARLLEALNDELGEESRDQHIGPSYFMRTQAATEVGLERIWKYDLLPLLEEHFYGIHSPAEVAERFSYRQIRRQLLRGEGASEATDSVL</sequence>
<comment type="caution">
    <text evidence="2">The sequence shown here is derived from an EMBL/GenBank/DDBJ whole genome shotgun (WGS) entry which is preliminary data.</text>
</comment>